<proteinExistence type="predicted"/>
<name>A0A4C1Z1K1_EUMVA</name>
<keyword evidence="3" id="KW-1185">Reference proteome</keyword>
<dbReference type="EMBL" id="BGZK01001496">
    <property type="protein sequence ID" value="GBP81102.1"/>
    <property type="molecule type" value="Genomic_DNA"/>
</dbReference>
<dbReference type="Proteomes" id="UP000299102">
    <property type="component" value="Unassembled WGS sequence"/>
</dbReference>
<protein>
    <submittedName>
        <fullName evidence="2">Uncharacterized protein</fullName>
    </submittedName>
</protein>
<sequence>MVPLNLKWHKKQRKKNTMNRLVGGTECSPAIRSQEAKTRWATPGRAVDERPRPPALRNRRWPNARHITRLGWRG</sequence>
<organism evidence="2 3">
    <name type="scientific">Eumeta variegata</name>
    <name type="common">Bagworm moth</name>
    <name type="synonym">Eumeta japonica</name>
    <dbReference type="NCBI Taxonomy" id="151549"/>
    <lineage>
        <taxon>Eukaryota</taxon>
        <taxon>Metazoa</taxon>
        <taxon>Ecdysozoa</taxon>
        <taxon>Arthropoda</taxon>
        <taxon>Hexapoda</taxon>
        <taxon>Insecta</taxon>
        <taxon>Pterygota</taxon>
        <taxon>Neoptera</taxon>
        <taxon>Endopterygota</taxon>
        <taxon>Lepidoptera</taxon>
        <taxon>Glossata</taxon>
        <taxon>Ditrysia</taxon>
        <taxon>Tineoidea</taxon>
        <taxon>Psychidae</taxon>
        <taxon>Oiketicinae</taxon>
        <taxon>Eumeta</taxon>
    </lineage>
</organism>
<gene>
    <name evidence="2" type="ORF">EVAR_63407_1</name>
</gene>
<reference evidence="2 3" key="1">
    <citation type="journal article" date="2019" name="Commun. Biol.">
        <title>The bagworm genome reveals a unique fibroin gene that provides high tensile strength.</title>
        <authorList>
            <person name="Kono N."/>
            <person name="Nakamura H."/>
            <person name="Ohtoshi R."/>
            <person name="Tomita M."/>
            <person name="Numata K."/>
            <person name="Arakawa K."/>
        </authorList>
    </citation>
    <scope>NUCLEOTIDE SEQUENCE [LARGE SCALE GENOMIC DNA]</scope>
</reference>
<dbReference type="AlphaFoldDB" id="A0A4C1Z1K1"/>
<accession>A0A4C1Z1K1</accession>
<evidence type="ECO:0000313" key="3">
    <source>
        <dbReference type="Proteomes" id="UP000299102"/>
    </source>
</evidence>
<comment type="caution">
    <text evidence="2">The sequence shown here is derived from an EMBL/GenBank/DDBJ whole genome shotgun (WGS) entry which is preliminary data.</text>
</comment>
<evidence type="ECO:0000313" key="2">
    <source>
        <dbReference type="EMBL" id="GBP81102.1"/>
    </source>
</evidence>
<feature type="region of interest" description="Disordered" evidence="1">
    <location>
        <begin position="33"/>
        <end position="58"/>
    </location>
</feature>
<evidence type="ECO:0000256" key="1">
    <source>
        <dbReference type="SAM" id="MobiDB-lite"/>
    </source>
</evidence>